<feature type="transmembrane region" description="Helical" evidence="1">
    <location>
        <begin position="644"/>
        <end position="668"/>
    </location>
</feature>
<keyword evidence="1" id="KW-0472">Membrane</keyword>
<comment type="caution">
    <text evidence="2">The sequence shown here is derived from an EMBL/GenBank/DDBJ whole genome shotgun (WGS) entry which is preliminary data.</text>
</comment>
<name>A0A2G5VCA4_9PELO</name>
<keyword evidence="3" id="KW-1185">Reference proteome</keyword>
<keyword evidence="1" id="KW-0812">Transmembrane</keyword>
<feature type="transmembrane region" description="Helical" evidence="1">
    <location>
        <begin position="675"/>
        <end position="695"/>
    </location>
</feature>
<dbReference type="Proteomes" id="UP000230233">
    <property type="component" value="Chromosome II"/>
</dbReference>
<evidence type="ECO:0000313" key="3">
    <source>
        <dbReference type="Proteomes" id="UP000230233"/>
    </source>
</evidence>
<gene>
    <name evidence="2" type="primary">Cnig_chr_II.g8017</name>
    <name evidence="2" type="ORF">B9Z55_008017</name>
</gene>
<sequence>MSVTLAYPAMGPILEFMEANKRIHLASRCPALHAIDKSTPLRLDFLDFRKNCIQINLMLYHLSHCEERYVESQSQIEDKSSRETLAPGDIQIDGNAFPKFRQFVEFRIGNGLGRESVRRLPANLEIHVALKKLSSFLLGGRATSIEVAEELVFFLNRGDILRLPENLQIWVKALKTMHTNFMDILPILDPSSFPLETLILKKASVHNLQSPVFRTARNVEILGDGVSNLDQEEWHMEFQKLPNKNIFMEYDYYGGDRIVHLVRYWMENGKEIGTCWNFVRRPWEDLVRELDLIKAEIGGTYRIHLTSRCPSLDAIDKSTPLRPDFLEFRTNCIQINDMSYELCHCDQQYMENQNEIEDKSSREVLAPGDIQMDGNAFPKFRNFVAFRIRTGLGRESVRRLPANLEIHVALKKFSSYLLGGRTTPIKVAEELILDLEQGYILRLPTNLKIWVKYLNTMRSNFEDILPILDPSCFPLATLKLENARLHNLQNPVFRTARNVEILGIHDSDEERNQFYKWCLEFQQLPNKNIFLEHRWYRGWVLVNLIKYWMENGKEVGTCWSFGRSQSKNARDLMLEIRDIKDKIGGTYRKAAIGYALVLPISEASELMIVEVKMPEDQRRVLQLVVQQHKIDRSSFKDRIMEHVYTYWMIYAFFTVATLCGPLLLLPILGRNSVPWIVGLIPISVSFVWFILFPAANT</sequence>
<reference evidence="3" key="1">
    <citation type="submission" date="2017-10" db="EMBL/GenBank/DDBJ databases">
        <title>Rapid genome shrinkage in a self-fertile nematode reveals novel sperm competition proteins.</title>
        <authorList>
            <person name="Yin D."/>
            <person name="Schwarz E.M."/>
            <person name="Thomas C.G."/>
            <person name="Felde R.L."/>
            <person name="Korf I.F."/>
            <person name="Cutter A.D."/>
            <person name="Schartner C.M."/>
            <person name="Ralston E.J."/>
            <person name="Meyer B.J."/>
            <person name="Haag E.S."/>
        </authorList>
    </citation>
    <scope>NUCLEOTIDE SEQUENCE [LARGE SCALE GENOMIC DNA]</scope>
    <source>
        <strain evidence="3">JU1422</strain>
    </source>
</reference>
<dbReference type="InterPro" id="IPR021942">
    <property type="entry name" value="DUF3557"/>
</dbReference>
<dbReference type="EMBL" id="PDUG01000002">
    <property type="protein sequence ID" value="PIC49394.1"/>
    <property type="molecule type" value="Genomic_DNA"/>
</dbReference>
<evidence type="ECO:0000313" key="2">
    <source>
        <dbReference type="EMBL" id="PIC49394.1"/>
    </source>
</evidence>
<dbReference type="AlphaFoldDB" id="A0A2G5VCA4"/>
<proteinExistence type="predicted"/>
<evidence type="ECO:0000256" key="1">
    <source>
        <dbReference type="SAM" id="Phobius"/>
    </source>
</evidence>
<organism evidence="2 3">
    <name type="scientific">Caenorhabditis nigoni</name>
    <dbReference type="NCBI Taxonomy" id="1611254"/>
    <lineage>
        <taxon>Eukaryota</taxon>
        <taxon>Metazoa</taxon>
        <taxon>Ecdysozoa</taxon>
        <taxon>Nematoda</taxon>
        <taxon>Chromadorea</taxon>
        <taxon>Rhabditida</taxon>
        <taxon>Rhabditina</taxon>
        <taxon>Rhabditomorpha</taxon>
        <taxon>Rhabditoidea</taxon>
        <taxon>Rhabditidae</taxon>
        <taxon>Peloderinae</taxon>
        <taxon>Caenorhabditis</taxon>
    </lineage>
</organism>
<keyword evidence="1" id="KW-1133">Transmembrane helix</keyword>
<dbReference type="Pfam" id="PF12078">
    <property type="entry name" value="DUF3557"/>
    <property type="match status" value="2"/>
</dbReference>
<protein>
    <submittedName>
        <fullName evidence="2">Uncharacterized protein</fullName>
    </submittedName>
</protein>
<accession>A0A2G5VCA4</accession>
<dbReference type="PANTHER" id="PTHR31379">
    <property type="entry name" value="F-BOX C PROTEIN-RELATED-RELATED"/>
    <property type="match status" value="1"/>
</dbReference>
<dbReference type="PANTHER" id="PTHR31379:SF1">
    <property type="entry name" value="F-BOX C PROTEIN-RELATED"/>
    <property type="match status" value="1"/>
</dbReference>